<evidence type="ECO:0000256" key="2">
    <source>
        <dbReference type="ARBA" id="ARBA00006370"/>
    </source>
</evidence>
<feature type="chain" id="PRO_5019208652" description="Phosphatidylglycerol/phosphatidylinositol transfer protein" evidence="8">
    <location>
        <begin position="19"/>
        <end position="180"/>
    </location>
</feature>
<dbReference type="GO" id="GO:0032934">
    <property type="term" value="F:sterol binding"/>
    <property type="evidence" value="ECO:0007669"/>
    <property type="project" value="InterPro"/>
</dbReference>
<evidence type="ECO:0000256" key="4">
    <source>
        <dbReference type="ARBA" id="ARBA00016056"/>
    </source>
</evidence>
<dbReference type="PANTHER" id="PTHR11306">
    <property type="entry name" value="NIEMANN PICK TYPE C2 PROTEIN NPC2-RELATED"/>
    <property type="match status" value="1"/>
</dbReference>
<protein>
    <recommendedName>
        <fullName evidence="4">Phosphatidylglycerol/phosphatidylinositol transfer protein</fullName>
    </recommendedName>
</protein>
<dbReference type="SMART" id="SM00737">
    <property type="entry name" value="ML"/>
    <property type="match status" value="1"/>
</dbReference>
<comment type="subunit">
    <text evidence="3">Monomer.</text>
</comment>
<evidence type="ECO:0000259" key="9">
    <source>
        <dbReference type="SMART" id="SM00737"/>
    </source>
</evidence>
<reference evidence="10 11" key="1">
    <citation type="journal article" date="2018" name="BMC Genomics">
        <title>Comparative genome analyses reveal sequence features reflecting distinct modes of host-adaptation between dicot and monocot powdery mildew.</title>
        <authorList>
            <person name="Wu Y."/>
            <person name="Ma X."/>
            <person name="Pan Z."/>
            <person name="Kale S.D."/>
            <person name="Song Y."/>
            <person name="King H."/>
            <person name="Zhang Q."/>
            <person name="Presley C."/>
            <person name="Deng X."/>
            <person name="Wei C.I."/>
            <person name="Xiao S."/>
        </authorList>
    </citation>
    <scope>NUCLEOTIDE SEQUENCE [LARGE SCALE GENOMIC DNA]</scope>
    <source>
        <strain evidence="10">UMSG1</strain>
    </source>
</reference>
<accession>A0A420JAF2</accession>
<evidence type="ECO:0000256" key="3">
    <source>
        <dbReference type="ARBA" id="ARBA00011245"/>
    </source>
</evidence>
<dbReference type="Pfam" id="PF02221">
    <property type="entry name" value="E1_DerP2_DerF2"/>
    <property type="match status" value="1"/>
</dbReference>
<evidence type="ECO:0000256" key="6">
    <source>
        <dbReference type="ARBA" id="ARBA00022729"/>
    </source>
</evidence>
<dbReference type="InterPro" id="IPR014756">
    <property type="entry name" value="Ig_E-set"/>
</dbReference>
<evidence type="ECO:0000256" key="5">
    <source>
        <dbReference type="ARBA" id="ARBA00022448"/>
    </source>
</evidence>
<feature type="domain" description="MD-2-related lipid-recognition" evidence="9">
    <location>
        <begin position="50"/>
        <end position="171"/>
    </location>
</feature>
<dbReference type="InterPro" id="IPR003172">
    <property type="entry name" value="ML_dom"/>
</dbReference>
<name>A0A420JAF2_9PEZI</name>
<proteinExistence type="inferred from homology"/>
<keyword evidence="5" id="KW-0813">Transport</keyword>
<comment type="function">
    <text evidence="1">Catalyzes the intermembrane transfer of phosphatidylglycerol and phosphatidylinositol.</text>
</comment>
<evidence type="ECO:0000256" key="7">
    <source>
        <dbReference type="ARBA" id="ARBA00023055"/>
    </source>
</evidence>
<keyword evidence="6 8" id="KW-0732">Signal</keyword>
<sequence length="180" mass="19711">MKFFYGSVVSTLITGAVCLVVEPFVSSSPQVAPQKILDDVVYSVPGDISLKYCSGHQEGQLLKISEATVNPNPAQKGKILNIDIVGQLPEKVEGGYVDVVVKIGLIKILQHTIDLCDDDSIAKITCPLEKGPVKLHSEIEIPEQVPPALFHVHAQAYTNNDEYLFCLESNANFRHSLPRD</sequence>
<evidence type="ECO:0000256" key="1">
    <source>
        <dbReference type="ARBA" id="ARBA00002053"/>
    </source>
</evidence>
<dbReference type="InterPro" id="IPR039670">
    <property type="entry name" value="NPC2-like"/>
</dbReference>
<comment type="caution">
    <text evidence="10">The sequence shown here is derived from an EMBL/GenBank/DDBJ whole genome shotgun (WGS) entry which is preliminary data.</text>
</comment>
<evidence type="ECO:0000313" key="10">
    <source>
        <dbReference type="EMBL" id="RKF83712.1"/>
    </source>
</evidence>
<feature type="signal peptide" evidence="8">
    <location>
        <begin position="1"/>
        <end position="18"/>
    </location>
</feature>
<comment type="similarity">
    <text evidence="2">Belongs to the NPC2 family.</text>
</comment>
<dbReference type="Proteomes" id="UP000285326">
    <property type="component" value="Unassembled WGS sequence"/>
</dbReference>
<dbReference type="AlphaFoldDB" id="A0A420JAF2"/>
<dbReference type="GO" id="GO:0015918">
    <property type="term" value="P:sterol transport"/>
    <property type="evidence" value="ECO:0007669"/>
    <property type="project" value="InterPro"/>
</dbReference>
<dbReference type="SUPFAM" id="SSF81296">
    <property type="entry name" value="E set domains"/>
    <property type="match status" value="1"/>
</dbReference>
<dbReference type="PANTHER" id="PTHR11306:SF0">
    <property type="entry name" value="PHOSPHATIDYLGLYCEROL_PHOSPHATIDYLINOSITOL TRANSFER PROTEIN"/>
    <property type="match status" value="1"/>
</dbReference>
<evidence type="ECO:0000313" key="11">
    <source>
        <dbReference type="Proteomes" id="UP000285326"/>
    </source>
</evidence>
<keyword evidence="7" id="KW-0445">Lipid transport</keyword>
<dbReference type="Gene3D" id="2.60.40.770">
    <property type="match status" value="1"/>
</dbReference>
<gene>
    <name evidence="10" type="ORF">GcM1_155008</name>
</gene>
<organism evidence="10 11">
    <name type="scientific">Golovinomyces cichoracearum</name>
    <dbReference type="NCBI Taxonomy" id="62708"/>
    <lineage>
        <taxon>Eukaryota</taxon>
        <taxon>Fungi</taxon>
        <taxon>Dikarya</taxon>
        <taxon>Ascomycota</taxon>
        <taxon>Pezizomycotina</taxon>
        <taxon>Leotiomycetes</taxon>
        <taxon>Erysiphales</taxon>
        <taxon>Erysiphaceae</taxon>
        <taxon>Golovinomyces</taxon>
    </lineage>
</organism>
<dbReference type="EMBL" id="MCBS01015527">
    <property type="protein sequence ID" value="RKF83712.1"/>
    <property type="molecule type" value="Genomic_DNA"/>
</dbReference>
<evidence type="ECO:0000256" key="8">
    <source>
        <dbReference type="SAM" id="SignalP"/>
    </source>
</evidence>